<evidence type="ECO:0000313" key="2">
    <source>
        <dbReference type="Proteomes" id="UP000219338"/>
    </source>
</evidence>
<dbReference type="AlphaFoldDB" id="A0A284R9F8"/>
<gene>
    <name evidence="1" type="ORF">ARMOST_08699</name>
</gene>
<accession>A0A284R9F8</accession>
<evidence type="ECO:0000313" key="1">
    <source>
        <dbReference type="EMBL" id="SJL05332.1"/>
    </source>
</evidence>
<sequence>MQALVRRGLPFPVPEVSRQDFEAIIKAFKELKRFTHILSVVGQKDIRVVVRFPEDAMPPPSIPVPTPNPAPSTCLELHQANFNLPEPKHSAFDYYYSAHTRITSSGYRLYRYAIRHGVPSFPALFENGPYDHDALAYEAVFFSAAGEGVPSRVCGDSVPKCTRPTERRCTIEASVRCWNLEISRRISRLWESPGAAQGKREVWGSFGACFARWDSSVLEHHVARSKRASLASSITTSKYHPHQALAADEPMLGSTRMESWVWELGVREISYPFEDEETISRRVSIATRRSENNANIRERR</sequence>
<protein>
    <submittedName>
        <fullName evidence="1">Uncharacterized protein</fullName>
    </submittedName>
</protein>
<proteinExistence type="predicted"/>
<dbReference type="EMBL" id="FUEG01000006">
    <property type="protein sequence ID" value="SJL05332.1"/>
    <property type="molecule type" value="Genomic_DNA"/>
</dbReference>
<keyword evidence="2" id="KW-1185">Reference proteome</keyword>
<name>A0A284R9F8_ARMOS</name>
<dbReference type="Proteomes" id="UP000219338">
    <property type="component" value="Unassembled WGS sequence"/>
</dbReference>
<organism evidence="1 2">
    <name type="scientific">Armillaria ostoyae</name>
    <name type="common">Armillaria root rot fungus</name>
    <dbReference type="NCBI Taxonomy" id="47428"/>
    <lineage>
        <taxon>Eukaryota</taxon>
        <taxon>Fungi</taxon>
        <taxon>Dikarya</taxon>
        <taxon>Basidiomycota</taxon>
        <taxon>Agaricomycotina</taxon>
        <taxon>Agaricomycetes</taxon>
        <taxon>Agaricomycetidae</taxon>
        <taxon>Agaricales</taxon>
        <taxon>Marasmiineae</taxon>
        <taxon>Physalacriaceae</taxon>
        <taxon>Armillaria</taxon>
    </lineage>
</organism>
<reference evidence="2" key="1">
    <citation type="journal article" date="2017" name="Nat. Ecol. Evol.">
        <title>Genome expansion and lineage-specific genetic innovations in the forest pathogenic fungi Armillaria.</title>
        <authorList>
            <person name="Sipos G."/>
            <person name="Prasanna A.N."/>
            <person name="Walter M.C."/>
            <person name="O'Connor E."/>
            <person name="Balint B."/>
            <person name="Krizsan K."/>
            <person name="Kiss B."/>
            <person name="Hess J."/>
            <person name="Varga T."/>
            <person name="Slot J."/>
            <person name="Riley R."/>
            <person name="Boka B."/>
            <person name="Rigling D."/>
            <person name="Barry K."/>
            <person name="Lee J."/>
            <person name="Mihaltcheva S."/>
            <person name="LaButti K."/>
            <person name="Lipzen A."/>
            <person name="Waldron R."/>
            <person name="Moloney N.M."/>
            <person name="Sperisen C."/>
            <person name="Kredics L."/>
            <person name="Vagvoelgyi C."/>
            <person name="Patrignani A."/>
            <person name="Fitzpatrick D."/>
            <person name="Nagy I."/>
            <person name="Doyle S."/>
            <person name="Anderson J.B."/>
            <person name="Grigoriev I.V."/>
            <person name="Gueldener U."/>
            <person name="Muensterkoetter M."/>
            <person name="Nagy L.G."/>
        </authorList>
    </citation>
    <scope>NUCLEOTIDE SEQUENCE [LARGE SCALE GENOMIC DNA]</scope>
    <source>
        <strain evidence="2">C18/9</strain>
    </source>
</reference>